<evidence type="ECO:0008006" key="5">
    <source>
        <dbReference type="Google" id="ProtNLM"/>
    </source>
</evidence>
<dbReference type="EMBL" id="JBCAWK010000007">
    <property type="protein sequence ID" value="KAK8853101.1"/>
    <property type="molecule type" value="Genomic_DNA"/>
</dbReference>
<name>A0AAW0YQC0_9TREE</name>
<evidence type="ECO:0000256" key="2">
    <source>
        <dbReference type="SAM" id="Phobius"/>
    </source>
</evidence>
<proteinExistence type="predicted"/>
<dbReference type="KEGG" id="kne:92181060"/>
<keyword evidence="2" id="KW-0812">Transmembrane</keyword>
<evidence type="ECO:0000313" key="4">
    <source>
        <dbReference type="Proteomes" id="UP001388673"/>
    </source>
</evidence>
<accession>A0AAW0YQC0</accession>
<evidence type="ECO:0000313" key="3">
    <source>
        <dbReference type="EMBL" id="KAK8853101.1"/>
    </source>
</evidence>
<dbReference type="AlphaFoldDB" id="A0AAW0YQC0"/>
<gene>
    <name evidence="3" type="ORF">IAR55_003802</name>
</gene>
<feature type="region of interest" description="Disordered" evidence="1">
    <location>
        <begin position="300"/>
        <end position="506"/>
    </location>
</feature>
<feature type="transmembrane region" description="Helical" evidence="2">
    <location>
        <begin position="142"/>
        <end position="158"/>
    </location>
</feature>
<feature type="compositionally biased region" description="Low complexity" evidence="1">
    <location>
        <begin position="535"/>
        <end position="545"/>
    </location>
</feature>
<feature type="compositionally biased region" description="Basic and acidic residues" evidence="1">
    <location>
        <begin position="394"/>
        <end position="403"/>
    </location>
</feature>
<feature type="compositionally biased region" description="Basic and acidic residues" evidence="1">
    <location>
        <begin position="1027"/>
        <end position="1059"/>
    </location>
</feature>
<reference evidence="3 4" key="1">
    <citation type="journal article" date="2024" name="bioRxiv">
        <title>Comparative genomics of Cryptococcus and Kwoniella reveals pathogenesis evolution and contrasting karyotype dynamics via intercentromeric recombination or chromosome fusion.</title>
        <authorList>
            <person name="Coelho M.A."/>
            <person name="David-Palma M."/>
            <person name="Shea T."/>
            <person name="Bowers K."/>
            <person name="McGinley-Smith S."/>
            <person name="Mohammad A.W."/>
            <person name="Gnirke A."/>
            <person name="Yurkov A.M."/>
            <person name="Nowrousian M."/>
            <person name="Sun S."/>
            <person name="Cuomo C.A."/>
            <person name="Heitman J."/>
        </authorList>
    </citation>
    <scope>NUCLEOTIDE SEQUENCE [LARGE SCALE GENOMIC DNA]</scope>
    <source>
        <strain evidence="3 4">CBS 13917</strain>
    </source>
</reference>
<keyword evidence="2" id="KW-0472">Membrane</keyword>
<dbReference type="Proteomes" id="UP001388673">
    <property type="component" value="Unassembled WGS sequence"/>
</dbReference>
<feature type="compositionally biased region" description="Low complexity" evidence="1">
    <location>
        <begin position="589"/>
        <end position="598"/>
    </location>
</feature>
<protein>
    <recommendedName>
        <fullName evidence="5">Myosin-binding domain-containing protein</fullName>
    </recommendedName>
</protein>
<keyword evidence="2" id="KW-1133">Transmembrane helix</keyword>
<feature type="compositionally biased region" description="Polar residues" evidence="1">
    <location>
        <begin position="465"/>
        <end position="474"/>
    </location>
</feature>
<organism evidence="3 4">
    <name type="scientific">Kwoniella newhampshirensis</name>
    <dbReference type="NCBI Taxonomy" id="1651941"/>
    <lineage>
        <taxon>Eukaryota</taxon>
        <taxon>Fungi</taxon>
        <taxon>Dikarya</taxon>
        <taxon>Basidiomycota</taxon>
        <taxon>Agaricomycotina</taxon>
        <taxon>Tremellomycetes</taxon>
        <taxon>Tremellales</taxon>
        <taxon>Cryptococcaceae</taxon>
        <taxon>Kwoniella</taxon>
    </lineage>
</organism>
<feature type="region of interest" description="Disordered" evidence="1">
    <location>
        <begin position="995"/>
        <end position="1064"/>
    </location>
</feature>
<feature type="compositionally biased region" description="Acidic residues" evidence="1">
    <location>
        <begin position="421"/>
        <end position="434"/>
    </location>
</feature>
<feature type="compositionally biased region" description="Basic and acidic residues" evidence="1">
    <location>
        <begin position="435"/>
        <end position="447"/>
    </location>
</feature>
<comment type="caution">
    <text evidence="3">The sequence shown here is derived from an EMBL/GenBank/DDBJ whole genome shotgun (WGS) entry which is preliminary data.</text>
</comment>
<dbReference type="RefSeq" id="XP_066802287.1">
    <property type="nucleotide sequence ID" value="XM_066946908.1"/>
</dbReference>
<feature type="compositionally biased region" description="Polar residues" evidence="1">
    <location>
        <begin position="359"/>
        <end position="374"/>
    </location>
</feature>
<feature type="compositionally biased region" description="Basic and acidic residues" evidence="1">
    <location>
        <begin position="995"/>
        <end position="1004"/>
    </location>
</feature>
<dbReference type="GeneID" id="92181060"/>
<feature type="compositionally biased region" description="Low complexity" evidence="1">
    <location>
        <begin position="322"/>
        <end position="333"/>
    </location>
</feature>
<feature type="region of interest" description="Disordered" evidence="1">
    <location>
        <begin position="1"/>
        <end position="40"/>
    </location>
</feature>
<feature type="region of interest" description="Disordered" evidence="1">
    <location>
        <begin position="518"/>
        <end position="614"/>
    </location>
</feature>
<keyword evidence="4" id="KW-1185">Reference proteome</keyword>
<sequence>MATSIPNGPLDDYLNDEGDDLVQKDGMADEIQDGTSESGDITLVNTLPPSVNSLGRGWTGVLPNRPSSSASSTTPLHDKVPTILPPDDTFAERFKYLICSSGLLEKDYVPGLSDGLEPEGEEKKRGKWVDAKKWMEKGKERWDLVLTGICLILGILLLHPGLGIILLVGLVAGTCLGTCFVLSREEFQMSKISFRTSTPSSKSQALCALEAFISQTHTLNTALHASLDLLQPHSSSFATHHSLRLGLHHLTDNMTDHLATATSTLLELTDRKELGVLGEMYDIPVVGSFFYSRRANVNDAQSDDNADLESSSPRIPSPRKQSLSLYPLYTPSSKPRRFSSSTRPIPASPLVRTPPSFVRSHSNRTQHLSLTSAADLQDRFTAVPVRTPRISKRASHDKLREPGRTATVKSRPRPERRITEADEGEEAEESFESSEGDKSLDDNVDRTVRKKTSSNLAEYEDQENLSRLPSTPTTPVIEMLRGTPSPFPRVSSPLARRTSHVSEGGLVRLRSATTATAGKQLTSGLLPSPFDHDLSSTPLRSTLSLEPGPNPKRRSLQNMPYYPSSDDDRAAASAGLTRTQSMPFSDLQALRTASSTGSRSRRSSLNPGVQMPSSPLGIGFPTSFPLDERSSLGAVTLLSPASSVHRRRVESVSPLTTPALTASCLGIHLKRRRLACCLLGLQFSGIDRAYWKEVKETLEAMTAGMVKERTVLERVLREAEREALLAQELNTIVSPGFQRGSERVGGQSTFSLPDILNGTKDFAPRTSDEAIVVEQVDRIAATLVKAWSDLRSVSEGLQKKDEHSDGGFEAWGNIRERLGEMVRDWDRGREAIARIQAGNPTHEAEIHVETGRQRVGEDLPEFLKAWEESSRDTSLDTSRTVFDNDLAESALVDDAEVYEKTEKLPPAGKDTVFESVSLIPIQSEHKALLSKLSREERIVLMREARDRGLSVEILHRGRNGGEVNMAEEVDKEMRKKGGEVVDELRGVIGVIRRMKGEGEGEEKQTSSGTEAPYEHGLNWKAGLGKGITDKETRPDAMNKNNDQTHDDRHENENGQESRIETQQVAPSFRNRLDNLTDHRDSVGPGINLRAGFDMEELKRGLGLKMPQLGAMVGREEGMEFD</sequence>
<evidence type="ECO:0000256" key="1">
    <source>
        <dbReference type="SAM" id="MobiDB-lite"/>
    </source>
</evidence>